<dbReference type="GO" id="GO:0003677">
    <property type="term" value="F:DNA binding"/>
    <property type="evidence" value="ECO:0007669"/>
    <property type="project" value="InterPro"/>
</dbReference>
<organism evidence="2 3">
    <name type="scientific">Actinokineospora globicatena</name>
    <dbReference type="NCBI Taxonomy" id="103729"/>
    <lineage>
        <taxon>Bacteria</taxon>
        <taxon>Bacillati</taxon>
        <taxon>Actinomycetota</taxon>
        <taxon>Actinomycetes</taxon>
        <taxon>Pseudonocardiales</taxon>
        <taxon>Pseudonocardiaceae</taxon>
        <taxon>Actinokineospora</taxon>
    </lineage>
</organism>
<accession>A0A9W6QNE3</accession>
<dbReference type="NCBIfam" id="TIGR01764">
    <property type="entry name" value="excise"/>
    <property type="match status" value="1"/>
</dbReference>
<feature type="domain" description="Helix-turn-helix" evidence="1">
    <location>
        <begin position="81"/>
        <end position="124"/>
    </location>
</feature>
<name>A0A9W6QNE3_9PSEU</name>
<evidence type="ECO:0000313" key="2">
    <source>
        <dbReference type="EMBL" id="GLW91588.1"/>
    </source>
</evidence>
<dbReference type="InterPro" id="IPR041657">
    <property type="entry name" value="HTH_17"/>
</dbReference>
<keyword evidence="3" id="KW-1185">Reference proteome</keyword>
<gene>
    <name evidence="2" type="ORF">Aglo03_24040</name>
</gene>
<comment type="caution">
    <text evidence="2">The sequence shown here is derived from an EMBL/GenBank/DDBJ whole genome shotgun (WGS) entry which is preliminary data.</text>
</comment>
<evidence type="ECO:0000259" key="1">
    <source>
        <dbReference type="Pfam" id="PF12728"/>
    </source>
</evidence>
<reference evidence="2" key="1">
    <citation type="submission" date="2023-02" db="EMBL/GenBank/DDBJ databases">
        <title>Actinokineospora globicatena NBRC 15670.</title>
        <authorList>
            <person name="Ichikawa N."/>
            <person name="Sato H."/>
            <person name="Tonouchi N."/>
        </authorList>
    </citation>
    <scope>NUCLEOTIDE SEQUENCE</scope>
    <source>
        <strain evidence="2">NBRC 15670</strain>
    </source>
</reference>
<dbReference type="Pfam" id="PF12728">
    <property type="entry name" value="HTH_17"/>
    <property type="match status" value="1"/>
</dbReference>
<proteinExistence type="predicted"/>
<evidence type="ECO:0000313" key="3">
    <source>
        <dbReference type="Proteomes" id="UP001165042"/>
    </source>
</evidence>
<sequence>MSALVSTNERDVLLANEDDQRAARALVGQLSEVPQFTAEPAAADPDGQVRVPRALSALIAHVVRAVAQGHTITVSSMPEELTTTTAANLLGISRPTLMRKIAAGDIPAHKVGSHTRLLTADVLAEREARRQRQIQALADLRDLEDEG</sequence>
<dbReference type="EMBL" id="BSSD01000003">
    <property type="protein sequence ID" value="GLW91588.1"/>
    <property type="molecule type" value="Genomic_DNA"/>
</dbReference>
<dbReference type="AlphaFoldDB" id="A0A9W6QNE3"/>
<dbReference type="Proteomes" id="UP001165042">
    <property type="component" value="Unassembled WGS sequence"/>
</dbReference>
<protein>
    <recommendedName>
        <fullName evidence="1">Helix-turn-helix domain-containing protein</fullName>
    </recommendedName>
</protein>
<dbReference type="InterPro" id="IPR010093">
    <property type="entry name" value="SinI_DNA-bd"/>
</dbReference>